<dbReference type="PRINTS" id="PR00455">
    <property type="entry name" value="HTHTETR"/>
</dbReference>
<feature type="domain" description="HTH tetR-type" evidence="5">
    <location>
        <begin position="19"/>
        <end position="79"/>
    </location>
</feature>
<dbReference type="InterPro" id="IPR009057">
    <property type="entry name" value="Homeodomain-like_sf"/>
</dbReference>
<reference evidence="6 7" key="1">
    <citation type="journal article" date="2022" name="bioRxiv">
        <title>Ecology and evolution of chlamydial symbionts of arthropods.</title>
        <authorList>
            <person name="Halter T."/>
            <person name="Koestlbacher S."/>
            <person name="Collingro A."/>
            <person name="Sixt B.S."/>
            <person name="Toenshoff E.R."/>
            <person name="Hendrickx F."/>
            <person name="Kostanjsek R."/>
            <person name="Horn M."/>
        </authorList>
    </citation>
    <scope>NUCLEOTIDE SEQUENCE [LARGE SCALE GENOMIC DNA]</scope>
    <source>
        <strain evidence="6">W744xW776</strain>
    </source>
</reference>
<dbReference type="InterPro" id="IPR050109">
    <property type="entry name" value="HTH-type_TetR-like_transc_reg"/>
</dbReference>
<dbReference type="EMBL" id="CP075587">
    <property type="protein sequence ID" value="QYF48817.1"/>
    <property type="molecule type" value="Genomic_DNA"/>
</dbReference>
<dbReference type="PROSITE" id="PS50977">
    <property type="entry name" value="HTH_TETR_2"/>
    <property type="match status" value="1"/>
</dbReference>
<dbReference type="Gene3D" id="1.10.357.10">
    <property type="entry name" value="Tetracycline Repressor, domain 2"/>
    <property type="match status" value="1"/>
</dbReference>
<dbReference type="InterPro" id="IPR001647">
    <property type="entry name" value="HTH_TetR"/>
</dbReference>
<dbReference type="SUPFAM" id="SSF46689">
    <property type="entry name" value="Homeodomain-like"/>
    <property type="match status" value="1"/>
</dbReference>
<dbReference type="PANTHER" id="PTHR30055">
    <property type="entry name" value="HTH-TYPE TRANSCRIPTIONAL REGULATOR RUTR"/>
    <property type="match status" value="1"/>
</dbReference>
<evidence type="ECO:0000313" key="7">
    <source>
        <dbReference type="Proteomes" id="UP000826014"/>
    </source>
</evidence>
<evidence type="ECO:0000256" key="2">
    <source>
        <dbReference type="ARBA" id="ARBA00023125"/>
    </source>
</evidence>
<keyword evidence="2 4" id="KW-0238">DNA-binding</keyword>
<dbReference type="Proteomes" id="UP000826014">
    <property type="component" value="Chromosome"/>
</dbReference>
<evidence type="ECO:0000259" key="5">
    <source>
        <dbReference type="PROSITE" id="PS50977"/>
    </source>
</evidence>
<evidence type="ECO:0000313" key="6">
    <source>
        <dbReference type="EMBL" id="QYF48817.1"/>
    </source>
</evidence>
<feature type="DNA-binding region" description="H-T-H motif" evidence="4">
    <location>
        <begin position="42"/>
        <end position="61"/>
    </location>
</feature>
<evidence type="ECO:0000256" key="4">
    <source>
        <dbReference type="PROSITE-ProRule" id="PRU00335"/>
    </source>
</evidence>
<sequence>MSNTKKRTYCCPSRNAKAMQTRSRILIAAKNLFESEGFEYVTIEKIAQAAAVSTPTVYSLFQSKRGVLRALMDEVFPRDQFETLVESSTQAKSPEVRLQFSAKIARQMYDAEKLQMDIFRGASVLAPEFKELEKERETRRYNRQEITIEAMIREKSLATGLSPTKARDILWAFTGRDLYRMLVIEQSWTSDEYEEWLAQMLINALVKKE</sequence>
<name>A0ABX8V2U1_9BACT</name>
<protein>
    <submittedName>
        <fullName evidence="6">Bacterial regulatory protein</fullName>
    </submittedName>
</protein>
<proteinExistence type="predicted"/>
<keyword evidence="7" id="KW-1185">Reference proteome</keyword>
<keyword evidence="1" id="KW-0805">Transcription regulation</keyword>
<dbReference type="PANTHER" id="PTHR30055:SF234">
    <property type="entry name" value="HTH-TYPE TRANSCRIPTIONAL REGULATOR BETI"/>
    <property type="match status" value="1"/>
</dbReference>
<organism evidence="6 7">
    <name type="scientific">Candidatus Rhabdochlamydia oedothoracis</name>
    <dbReference type="NCBI Taxonomy" id="2720720"/>
    <lineage>
        <taxon>Bacteria</taxon>
        <taxon>Pseudomonadati</taxon>
        <taxon>Chlamydiota</taxon>
        <taxon>Chlamydiia</taxon>
        <taxon>Parachlamydiales</taxon>
        <taxon>Candidatus Rhabdochlamydiaceae</taxon>
        <taxon>Candidatus Rhabdochlamydia</taxon>
    </lineage>
</organism>
<evidence type="ECO:0000256" key="3">
    <source>
        <dbReference type="ARBA" id="ARBA00023163"/>
    </source>
</evidence>
<evidence type="ECO:0000256" key="1">
    <source>
        <dbReference type="ARBA" id="ARBA00023015"/>
    </source>
</evidence>
<dbReference type="Pfam" id="PF00440">
    <property type="entry name" value="TetR_N"/>
    <property type="match status" value="1"/>
</dbReference>
<accession>A0ABX8V2U1</accession>
<gene>
    <name evidence="6" type="ORF">RHABOEDO_001039</name>
</gene>
<keyword evidence="3" id="KW-0804">Transcription</keyword>